<accession>F1W5E5</accession>
<organism evidence="2 3">
    <name type="scientific">Xanthomonas vesicatoria ATCC 35937</name>
    <dbReference type="NCBI Taxonomy" id="925775"/>
    <lineage>
        <taxon>Bacteria</taxon>
        <taxon>Pseudomonadati</taxon>
        <taxon>Pseudomonadota</taxon>
        <taxon>Gammaproteobacteria</taxon>
        <taxon>Lysobacterales</taxon>
        <taxon>Lysobacteraceae</taxon>
        <taxon>Xanthomonas</taxon>
    </lineage>
</organism>
<gene>
    <name evidence="2" type="ORF">XVE_2434</name>
</gene>
<dbReference type="Proteomes" id="UP000003299">
    <property type="component" value="Unassembled WGS sequence"/>
</dbReference>
<feature type="non-terminal residue" evidence="2">
    <location>
        <position position="50"/>
    </location>
</feature>
<feature type="signal peptide" evidence="1">
    <location>
        <begin position="1"/>
        <end position="33"/>
    </location>
</feature>
<dbReference type="AlphaFoldDB" id="F1W5E5"/>
<sequence length="50" mass="5413">MYFLRAALLPHWRHYMLRQTALAFALACSVATAAAQVPPPAATPVAPRPP</sequence>
<comment type="caution">
    <text evidence="2">The sequence shown here is derived from an EMBL/GenBank/DDBJ whole genome shotgun (WGS) entry which is preliminary data.</text>
</comment>
<evidence type="ECO:0000313" key="3">
    <source>
        <dbReference type="Proteomes" id="UP000003299"/>
    </source>
</evidence>
<evidence type="ECO:0000313" key="2">
    <source>
        <dbReference type="EMBL" id="EGD09340.1"/>
    </source>
</evidence>
<reference evidence="2 3" key="1">
    <citation type="journal article" date="2011" name="BMC Genomics">
        <title>Comparative genomics reveals diversity among xanthomonads infecting tomato and pepper.</title>
        <authorList>
            <person name="Potnis N."/>
            <person name="Krasileva K."/>
            <person name="Chow V."/>
            <person name="Almeida N.F."/>
            <person name="Patil P.B."/>
            <person name="Ryan R.P."/>
            <person name="Sharlach M."/>
            <person name="Behlau F."/>
            <person name="Dow J.M."/>
            <person name="Momol M.T."/>
            <person name="White F.F."/>
            <person name="Preston J.F."/>
            <person name="Vinatzer B.A."/>
            <person name="Koebnik R."/>
            <person name="Setubal J.C."/>
            <person name="Norman D.J."/>
            <person name="Staskawicz B.J."/>
            <person name="Jones J.B."/>
        </authorList>
    </citation>
    <scope>NUCLEOTIDE SEQUENCE [LARGE SCALE GENOMIC DNA]</scope>
    <source>
        <strain evidence="2 3">ATCC 35937</strain>
    </source>
</reference>
<proteinExistence type="predicted"/>
<dbReference type="EMBL" id="AEQV01000076">
    <property type="protein sequence ID" value="EGD09340.1"/>
    <property type="molecule type" value="Genomic_DNA"/>
</dbReference>
<feature type="chain" id="PRO_5003276990" evidence="1">
    <location>
        <begin position="34"/>
        <end position="50"/>
    </location>
</feature>
<protein>
    <submittedName>
        <fullName evidence="2">Uncharacterized protein</fullName>
    </submittedName>
</protein>
<keyword evidence="1" id="KW-0732">Signal</keyword>
<name>F1W5E5_9XANT</name>
<evidence type="ECO:0000256" key="1">
    <source>
        <dbReference type="SAM" id="SignalP"/>
    </source>
</evidence>